<protein>
    <submittedName>
        <fullName evidence="1">Uncharacterized protein</fullName>
    </submittedName>
</protein>
<organism evidence="1">
    <name type="scientific">marine metagenome</name>
    <dbReference type="NCBI Taxonomy" id="408172"/>
    <lineage>
        <taxon>unclassified sequences</taxon>
        <taxon>metagenomes</taxon>
        <taxon>ecological metagenomes</taxon>
    </lineage>
</organism>
<sequence>MLQGFADVALLPPDSPVVSVESLARAAERFPDHPPILTEIDLAYYVALGTAEDAFAL</sequence>
<reference evidence="1" key="1">
    <citation type="submission" date="2018-05" db="EMBL/GenBank/DDBJ databases">
        <authorList>
            <person name="Lanie J.A."/>
            <person name="Ng W.-L."/>
            <person name="Kazmierczak K.M."/>
            <person name="Andrzejewski T.M."/>
            <person name="Davidsen T.M."/>
            <person name="Wayne K.J."/>
            <person name="Tettelin H."/>
            <person name="Glass J.I."/>
            <person name="Rusch D."/>
            <person name="Podicherti R."/>
            <person name="Tsui H.-C.T."/>
            <person name="Winkler M.E."/>
        </authorList>
    </citation>
    <scope>NUCLEOTIDE SEQUENCE</scope>
</reference>
<evidence type="ECO:0000313" key="1">
    <source>
        <dbReference type="EMBL" id="SUZ83327.1"/>
    </source>
</evidence>
<dbReference type="AlphaFoldDB" id="A0A381R0B8"/>
<name>A0A381R0B8_9ZZZZ</name>
<proteinExistence type="predicted"/>
<accession>A0A381R0B8</accession>
<gene>
    <name evidence="1" type="ORF">METZ01_LOCUS36181</name>
</gene>
<dbReference type="EMBL" id="UINC01001546">
    <property type="protein sequence ID" value="SUZ83327.1"/>
    <property type="molecule type" value="Genomic_DNA"/>
</dbReference>